<dbReference type="HOGENOM" id="CLU_3253403_0_0_9"/>
<organism evidence="1 2">
    <name type="scientific">Schleiferilactobacillus shenzhenensis LY-73</name>
    <dbReference type="NCBI Taxonomy" id="1231336"/>
    <lineage>
        <taxon>Bacteria</taxon>
        <taxon>Bacillati</taxon>
        <taxon>Bacillota</taxon>
        <taxon>Bacilli</taxon>
        <taxon>Lactobacillales</taxon>
        <taxon>Lactobacillaceae</taxon>
        <taxon>Schleiferilactobacillus</taxon>
    </lineage>
</organism>
<reference evidence="2" key="1">
    <citation type="journal article" date="2013" name="Genome Announc.">
        <title>Whole-Genome Sequencing of Lactobacillus shenzhenensis Strain LY-73T.</title>
        <authorList>
            <person name="Lin Z."/>
            <person name="Liu Z."/>
            <person name="Yang R."/>
            <person name="Zou Y."/>
            <person name="Wan D."/>
            <person name="Chen J."/>
            <person name="Guo M."/>
            <person name="Zhao J."/>
            <person name="Fang C."/>
            <person name="Yang R."/>
            <person name="Liu F."/>
        </authorList>
    </citation>
    <scope>NUCLEOTIDE SEQUENCE [LARGE SCALE GENOMIC DNA]</scope>
    <source>
        <strain evidence="2">LY-73</strain>
    </source>
</reference>
<evidence type="ECO:0000313" key="1">
    <source>
        <dbReference type="EMBL" id="ERL65002.1"/>
    </source>
</evidence>
<dbReference type="EMBL" id="KI271590">
    <property type="protein sequence ID" value="ERL65002.1"/>
    <property type="molecule type" value="Genomic_DNA"/>
</dbReference>
<protein>
    <submittedName>
        <fullName evidence="1">Uncharacterized protein</fullName>
    </submittedName>
</protein>
<gene>
    <name evidence="1" type="ORF">L248_3164</name>
</gene>
<name>U4TU86_9LACO</name>
<keyword evidence="2" id="KW-1185">Reference proteome</keyword>
<evidence type="ECO:0000313" key="2">
    <source>
        <dbReference type="Proteomes" id="UP000030647"/>
    </source>
</evidence>
<sequence>MTPKFTVTVKGIIAIAEFTNMVFTTFRCAQKPKAQSRSCSSP</sequence>
<dbReference type="AlphaFoldDB" id="U4TU86"/>
<proteinExistence type="predicted"/>
<dbReference type="Proteomes" id="UP000030647">
    <property type="component" value="Unassembled WGS sequence"/>
</dbReference>
<accession>U4TU86</accession>